<evidence type="ECO:0000313" key="1">
    <source>
        <dbReference type="EMBL" id="QQE73757.1"/>
    </source>
</evidence>
<protein>
    <submittedName>
        <fullName evidence="1">DUF3888 domain-containing protein</fullName>
    </submittedName>
</protein>
<dbReference type="Proteomes" id="UP000677234">
    <property type="component" value="Chromosome"/>
</dbReference>
<evidence type="ECO:0000313" key="2">
    <source>
        <dbReference type="EMBL" id="QUO40840.1"/>
    </source>
</evidence>
<name>A0A7T5JN67_9BACL</name>
<dbReference type="EMBL" id="CP066308">
    <property type="protein sequence ID" value="QQE73757.1"/>
    <property type="molecule type" value="Genomic_DNA"/>
</dbReference>
<sequence length="120" mass="14009">MKKFLFIPLIFTFLPSPKPALAEKESDCDLMYRAFIEAMLDKMGNAVVKHGTNRLWNRGTEEILEVKRLNPRDLTRFTVTIRVKTFEGAHNPPYAFETMTIKLPEGDVIHYNIKWLEPKK</sequence>
<dbReference type="Proteomes" id="UP000595847">
    <property type="component" value="Chromosome"/>
</dbReference>
<dbReference type="KEGG" id="bcop:JD108_18015"/>
<keyword evidence="4" id="KW-1185">Reference proteome</keyword>
<evidence type="ECO:0000313" key="3">
    <source>
        <dbReference type="Proteomes" id="UP000595847"/>
    </source>
</evidence>
<dbReference type="InterPro" id="IPR024984">
    <property type="entry name" value="DUF3888"/>
</dbReference>
<reference evidence="2" key="2">
    <citation type="submission" date="2021-04" db="EMBL/GenBank/DDBJ databases">
        <title>Brevibacillus composti FJAT-54423, complete genome.</title>
        <authorList>
            <person name="Tang R."/>
        </authorList>
    </citation>
    <scope>NUCLEOTIDE SEQUENCE</scope>
    <source>
        <strain evidence="2">FJAT-54424</strain>
    </source>
</reference>
<reference evidence="1 3" key="1">
    <citation type="submission" date="2020-12" db="EMBL/GenBank/DDBJ databases">
        <title>strain FJAT-54423T represents a novel species of the genus Brevibacillus.</title>
        <authorList>
            <person name="Tang R."/>
        </authorList>
    </citation>
    <scope>NUCLEOTIDE SEQUENCE [LARGE SCALE GENOMIC DNA]</scope>
    <source>
        <strain evidence="1 3">FJAT-54423</strain>
    </source>
</reference>
<gene>
    <name evidence="1" type="ORF">JD108_18015</name>
    <name evidence="2" type="ORF">KDJ56_17955</name>
</gene>
<accession>A0A7T5JN67</accession>
<dbReference type="RefSeq" id="WP_198827357.1">
    <property type="nucleotide sequence ID" value="NZ_CP066308.1"/>
</dbReference>
<proteinExistence type="predicted"/>
<dbReference type="Pfam" id="PF13027">
    <property type="entry name" value="DUF3888"/>
    <property type="match status" value="1"/>
</dbReference>
<dbReference type="AlphaFoldDB" id="A0A7T5JN67"/>
<evidence type="ECO:0000313" key="4">
    <source>
        <dbReference type="Proteomes" id="UP000677234"/>
    </source>
</evidence>
<dbReference type="EMBL" id="CP073708">
    <property type="protein sequence ID" value="QUO40840.1"/>
    <property type="molecule type" value="Genomic_DNA"/>
</dbReference>
<organism evidence="1 3">
    <name type="scientific">Brevibacillus composti</name>
    <dbReference type="NCBI Taxonomy" id="2796470"/>
    <lineage>
        <taxon>Bacteria</taxon>
        <taxon>Bacillati</taxon>
        <taxon>Bacillota</taxon>
        <taxon>Bacilli</taxon>
        <taxon>Bacillales</taxon>
        <taxon>Paenibacillaceae</taxon>
        <taxon>Brevibacillus</taxon>
    </lineage>
</organism>